<sequence length="115" mass="12413">MTPYREGSRDFPVKPGRRLLRYALTGCHHSPERDGTDGGGDRLEWPFPFPQPLPQTRLGSNPRPAPSLPCPIAADMARYSANFSLPRRLGNLGAIAPIIVLGMGGGSKFPFEGVG</sequence>
<evidence type="ECO:0000313" key="3">
    <source>
        <dbReference type="Proteomes" id="UP000500857"/>
    </source>
</evidence>
<feature type="compositionally biased region" description="Basic and acidic residues" evidence="1">
    <location>
        <begin position="29"/>
        <end position="44"/>
    </location>
</feature>
<proteinExistence type="predicted"/>
<feature type="region of interest" description="Disordered" evidence="1">
    <location>
        <begin position="24"/>
        <end position="66"/>
    </location>
</feature>
<name>A0A6H1TYD6_9CYAN</name>
<evidence type="ECO:0000313" key="2">
    <source>
        <dbReference type="EMBL" id="QIZ70930.1"/>
    </source>
</evidence>
<organism evidence="2 3">
    <name type="scientific">Oxynema aestuarii AP17</name>
    <dbReference type="NCBI Taxonomy" id="2064643"/>
    <lineage>
        <taxon>Bacteria</taxon>
        <taxon>Bacillati</taxon>
        <taxon>Cyanobacteriota</taxon>
        <taxon>Cyanophyceae</taxon>
        <taxon>Oscillatoriophycideae</taxon>
        <taxon>Oscillatoriales</taxon>
        <taxon>Oscillatoriaceae</taxon>
        <taxon>Oxynema</taxon>
        <taxon>Oxynema aestuarii</taxon>
    </lineage>
</organism>
<dbReference type="KEGG" id="oxy:HCG48_10300"/>
<accession>A0A6H1TYD6</accession>
<dbReference type="RefSeq" id="WP_168569085.1">
    <property type="nucleotide sequence ID" value="NZ_CP051167.1"/>
</dbReference>
<evidence type="ECO:0000256" key="1">
    <source>
        <dbReference type="SAM" id="MobiDB-lite"/>
    </source>
</evidence>
<keyword evidence="3" id="KW-1185">Reference proteome</keyword>
<reference evidence="2 3" key="1">
    <citation type="submission" date="2020-04" db="EMBL/GenBank/DDBJ databases">
        <authorList>
            <person name="Basu S."/>
            <person name="Maruthanayagam V."/>
            <person name="Chakraborty S."/>
            <person name="Pramanik A."/>
            <person name="Mukherjee J."/>
            <person name="Brink B."/>
        </authorList>
    </citation>
    <scope>NUCLEOTIDE SEQUENCE [LARGE SCALE GENOMIC DNA]</scope>
    <source>
        <strain evidence="2 3">AP17</strain>
    </source>
</reference>
<dbReference type="AlphaFoldDB" id="A0A6H1TYD6"/>
<gene>
    <name evidence="2" type="ORF">HCG48_10300</name>
</gene>
<protein>
    <submittedName>
        <fullName evidence="2">Uncharacterized protein</fullName>
    </submittedName>
</protein>
<dbReference type="EMBL" id="CP051167">
    <property type="protein sequence ID" value="QIZ70930.1"/>
    <property type="molecule type" value="Genomic_DNA"/>
</dbReference>
<dbReference type="Proteomes" id="UP000500857">
    <property type="component" value="Chromosome"/>
</dbReference>